<dbReference type="InterPro" id="IPR030373">
    <property type="entry name" value="PABS_CS"/>
</dbReference>
<dbReference type="SUPFAM" id="SSF53335">
    <property type="entry name" value="S-adenosyl-L-methionine-dependent methyltransferases"/>
    <property type="match status" value="1"/>
</dbReference>
<dbReference type="OrthoDB" id="38125at2759"/>
<comment type="similarity">
    <text evidence="2 9">Belongs to the spermidine/spermine synthase family.</text>
</comment>
<dbReference type="GO" id="GO:0004766">
    <property type="term" value="F:spermidine synthase activity"/>
    <property type="evidence" value="ECO:0007669"/>
    <property type="project" value="UniProtKB-EC"/>
</dbReference>
<comment type="caution">
    <text evidence="12">The sequence shown here is derived from an EMBL/GenBank/DDBJ whole genome shotgun (WGS) entry which is preliminary data.</text>
</comment>
<dbReference type="EMBL" id="BFEA01000036">
    <property type="protein sequence ID" value="GBG63212.1"/>
    <property type="molecule type" value="Genomic_DNA"/>
</dbReference>
<evidence type="ECO:0000259" key="11">
    <source>
        <dbReference type="PROSITE" id="PS51006"/>
    </source>
</evidence>
<evidence type="ECO:0000256" key="5">
    <source>
        <dbReference type="ARBA" id="ARBA00022679"/>
    </source>
</evidence>
<comment type="pathway">
    <text evidence="6">Alkaloid biosynthesis; nicotine biosynthesis.</text>
</comment>
<dbReference type="GO" id="GO:0008295">
    <property type="term" value="P:spermidine biosynthetic process"/>
    <property type="evidence" value="ECO:0007669"/>
    <property type="project" value="TreeGrafter"/>
</dbReference>
<feature type="domain" description="PABS" evidence="11">
    <location>
        <begin position="29"/>
        <end position="266"/>
    </location>
</feature>
<feature type="region of interest" description="Disordered" evidence="10">
    <location>
        <begin position="289"/>
        <end position="310"/>
    </location>
</feature>
<dbReference type="STRING" id="69332.A0A388JZK1"/>
<dbReference type="HAMAP" id="MF_00198">
    <property type="entry name" value="Spermidine_synth"/>
    <property type="match status" value="1"/>
</dbReference>
<comment type="pathway">
    <text evidence="1">Amine and polyamine biosynthesis; spermidine biosynthesis; spermidine from putrescine: step 1/1.</text>
</comment>
<evidence type="ECO:0000256" key="7">
    <source>
        <dbReference type="ARBA" id="ARBA00049307"/>
    </source>
</evidence>
<dbReference type="GO" id="GO:0009820">
    <property type="term" value="P:alkaloid metabolic process"/>
    <property type="evidence" value="ECO:0007669"/>
    <property type="project" value="UniProtKB-KW"/>
</dbReference>
<sequence length="357" mass="38457">MADSSEVTTTPWADVAPANAQSNMDRVMSGWFTEVSPMWPGQAMCLQVEKVLFHQKSDFQDVMVFKSSTYGNVLVLDGVINLTERDEAAYQEMIVHLPLCSISNPRRVLVVGGGDGGVLREVARHASIDTIDLVEIDKMVIDVAKEFFPNVAVGFSDPRVNIHVADGVAFLRDAVPGVYDAIIVDSSDPVGPAQQLFERPFFESMARALRPGGVICTQAESLWAHLGVIVGIARTCREVFKGEVNYAWTSVPTYPCGTIGFMLCSKEGGPPVDFRHPCTPVERMLGATSHAHADASSAGEGKDEDSAAAAANVENGGSTAIPLPPLSYYNSDIHTAAFCLPQFAREALDPVLTPKSR</sequence>
<dbReference type="Gene3D" id="2.30.140.10">
    <property type="entry name" value="Spermidine synthase, tetramerisation domain"/>
    <property type="match status" value="1"/>
</dbReference>
<dbReference type="PANTHER" id="PTHR11558:SF11">
    <property type="entry name" value="SPERMIDINE SYNTHASE"/>
    <property type="match status" value="1"/>
</dbReference>
<dbReference type="GO" id="GO:0005829">
    <property type="term" value="C:cytosol"/>
    <property type="evidence" value="ECO:0007669"/>
    <property type="project" value="TreeGrafter"/>
</dbReference>
<dbReference type="Proteomes" id="UP000265515">
    <property type="component" value="Unassembled WGS sequence"/>
</dbReference>
<keyword evidence="13" id="KW-1185">Reference proteome</keyword>
<dbReference type="Pfam" id="PF17284">
    <property type="entry name" value="Spermine_synt_N"/>
    <property type="match status" value="1"/>
</dbReference>
<dbReference type="GO" id="GO:0009753">
    <property type="term" value="P:response to jasmonic acid"/>
    <property type="evidence" value="ECO:0007669"/>
    <property type="project" value="UniProtKB-ARBA"/>
</dbReference>
<dbReference type="AlphaFoldDB" id="A0A388JZK1"/>
<dbReference type="InterPro" id="IPR001045">
    <property type="entry name" value="Spermi_synthase"/>
</dbReference>
<accession>A0A388JZK1</accession>
<gene>
    <name evidence="12" type="ORF">CBR_g36980</name>
</gene>
<dbReference type="PANTHER" id="PTHR11558">
    <property type="entry name" value="SPERMIDINE/SPERMINE SYNTHASE"/>
    <property type="match status" value="1"/>
</dbReference>
<evidence type="ECO:0000313" key="12">
    <source>
        <dbReference type="EMBL" id="GBG63212.1"/>
    </source>
</evidence>
<protein>
    <recommendedName>
        <fullName evidence="3">spermidine synthase</fullName>
        <ecNumber evidence="3">2.5.1.16</ecNumber>
    </recommendedName>
</protein>
<dbReference type="NCBIfam" id="NF002010">
    <property type="entry name" value="PRK00811.1"/>
    <property type="match status" value="1"/>
</dbReference>
<feature type="active site" description="Proton acceptor" evidence="8">
    <location>
        <position position="185"/>
    </location>
</feature>
<evidence type="ECO:0000256" key="6">
    <source>
        <dbReference type="ARBA" id="ARBA00034114"/>
    </source>
</evidence>
<evidence type="ECO:0000256" key="2">
    <source>
        <dbReference type="ARBA" id="ARBA00007867"/>
    </source>
</evidence>
<feature type="compositionally biased region" description="Low complexity" evidence="10">
    <location>
        <begin position="289"/>
        <end position="298"/>
    </location>
</feature>
<dbReference type="Gramene" id="GBG63212">
    <property type="protein sequence ID" value="GBG63212"/>
    <property type="gene ID" value="CBR_g36980"/>
</dbReference>
<evidence type="ECO:0000256" key="8">
    <source>
        <dbReference type="PROSITE-ProRule" id="PRU00354"/>
    </source>
</evidence>
<keyword evidence="4" id="KW-0017">Alkaloid metabolism</keyword>
<dbReference type="InterPro" id="IPR029063">
    <property type="entry name" value="SAM-dependent_MTases_sf"/>
</dbReference>
<dbReference type="FunFam" id="2.30.140.10:FF:000001">
    <property type="entry name" value="SPE3p Spermidine synthase"/>
    <property type="match status" value="1"/>
</dbReference>
<evidence type="ECO:0000256" key="1">
    <source>
        <dbReference type="ARBA" id="ARBA00005123"/>
    </source>
</evidence>
<proteinExistence type="inferred from homology"/>
<reference evidence="12 13" key="1">
    <citation type="journal article" date="2018" name="Cell">
        <title>The Chara Genome: Secondary Complexity and Implications for Plant Terrestrialization.</title>
        <authorList>
            <person name="Nishiyama T."/>
            <person name="Sakayama H."/>
            <person name="Vries J.D."/>
            <person name="Buschmann H."/>
            <person name="Saint-Marcoux D."/>
            <person name="Ullrich K.K."/>
            <person name="Haas F.B."/>
            <person name="Vanderstraeten L."/>
            <person name="Becker D."/>
            <person name="Lang D."/>
            <person name="Vosolsobe S."/>
            <person name="Rombauts S."/>
            <person name="Wilhelmsson P.K.I."/>
            <person name="Janitza P."/>
            <person name="Kern R."/>
            <person name="Heyl A."/>
            <person name="Rumpler F."/>
            <person name="Villalobos L.I.A.C."/>
            <person name="Clay J.M."/>
            <person name="Skokan R."/>
            <person name="Toyoda A."/>
            <person name="Suzuki Y."/>
            <person name="Kagoshima H."/>
            <person name="Schijlen E."/>
            <person name="Tajeshwar N."/>
            <person name="Catarino B."/>
            <person name="Hetherington A.J."/>
            <person name="Saltykova A."/>
            <person name="Bonnot C."/>
            <person name="Breuninger H."/>
            <person name="Symeonidi A."/>
            <person name="Radhakrishnan G.V."/>
            <person name="Van Nieuwerburgh F."/>
            <person name="Deforce D."/>
            <person name="Chang C."/>
            <person name="Karol K.G."/>
            <person name="Hedrich R."/>
            <person name="Ulvskov P."/>
            <person name="Glockner G."/>
            <person name="Delwiche C.F."/>
            <person name="Petrasek J."/>
            <person name="Van de Peer Y."/>
            <person name="Friml J."/>
            <person name="Beilby M."/>
            <person name="Dolan L."/>
            <person name="Kohara Y."/>
            <person name="Sugano S."/>
            <person name="Fujiyama A."/>
            <person name="Delaux P.-M."/>
            <person name="Quint M."/>
            <person name="TheiBen G."/>
            <person name="Hagemann M."/>
            <person name="Harholt J."/>
            <person name="Dunand C."/>
            <person name="Zachgo S."/>
            <person name="Langdale J."/>
            <person name="Maumus F."/>
            <person name="Straeten D.V.D."/>
            <person name="Gould S.B."/>
            <person name="Rensing S.A."/>
        </authorList>
    </citation>
    <scope>NUCLEOTIDE SEQUENCE [LARGE SCALE GENOMIC DNA]</scope>
    <source>
        <strain evidence="12 13">S276</strain>
    </source>
</reference>
<dbReference type="Gene3D" id="3.40.50.150">
    <property type="entry name" value="Vaccinia Virus protein VP39"/>
    <property type="match status" value="1"/>
</dbReference>
<evidence type="ECO:0000256" key="3">
    <source>
        <dbReference type="ARBA" id="ARBA00012455"/>
    </source>
</evidence>
<keyword evidence="5 8" id="KW-0808">Transferase</keyword>
<dbReference type="InterPro" id="IPR035246">
    <property type="entry name" value="Spermidine_synt_N"/>
</dbReference>
<dbReference type="Pfam" id="PF01564">
    <property type="entry name" value="Spermine_synth"/>
    <property type="match status" value="1"/>
</dbReference>
<evidence type="ECO:0000313" key="13">
    <source>
        <dbReference type="Proteomes" id="UP000265515"/>
    </source>
</evidence>
<evidence type="ECO:0000256" key="9">
    <source>
        <dbReference type="RuleBase" id="RU003836"/>
    </source>
</evidence>
<dbReference type="PROSITE" id="PS01330">
    <property type="entry name" value="PABS_1"/>
    <property type="match status" value="1"/>
</dbReference>
<dbReference type="FunFam" id="3.40.50.150:FF:000013">
    <property type="entry name" value="Spermidine synthase"/>
    <property type="match status" value="1"/>
</dbReference>
<dbReference type="OMA" id="FLYHEMM"/>
<dbReference type="CDD" id="cd02440">
    <property type="entry name" value="AdoMet_MTases"/>
    <property type="match status" value="1"/>
</dbReference>
<dbReference type="NCBIfam" id="TIGR00417">
    <property type="entry name" value="speE"/>
    <property type="match status" value="1"/>
</dbReference>
<name>A0A388JZK1_CHABU</name>
<evidence type="ECO:0000256" key="4">
    <source>
        <dbReference type="ARBA" id="ARBA00022589"/>
    </source>
</evidence>
<dbReference type="PROSITE" id="PS51006">
    <property type="entry name" value="PABS_2"/>
    <property type="match status" value="1"/>
</dbReference>
<dbReference type="InterPro" id="IPR037163">
    <property type="entry name" value="Spermidine_synt_N_sf"/>
</dbReference>
<keyword evidence="8" id="KW-0620">Polyamine biosynthesis</keyword>
<comment type="catalytic activity">
    <reaction evidence="7">
        <text>S-adenosyl 3-(methylsulfanyl)propylamine + putrescine = S-methyl-5'-thioadenosine + spermidine + H(+)</text>
        <dbReference type="Rhea" id="RHEA:12721"/>
        <dbReference type="ChEBI" id="CHEBI:15378"/>
        <dbReference type="ChEBI" id="CHEBI:17509"/>
        <dbReference type="ChEBI" id="CHEBI:57443"/>
        <dbReference type="ChEBI" id="CHEBI:57834"/>
        <dbReference type="ChEBI" id="CHEBI:326268"/>
        <dbReference type="EC" id="2.5.1.16"/>
    </reaction>
</comment>
<dbReference type="InterPro" id="IPR030374">
    <property type="entry name" value="PABS"/>
</dbReference>
<organism evidence="12 13">
    <name type="scientific">Chara braunii</name>
    <name type="common">Braun's stonewort</name>
    <dbReference type="NCBI Taxonomy" id="69332"/>
    <lineage>
        <taxon>Eukaryota</taxon>
        <taxon>Viridiplantae</taxon>
        <taxon>Streptophyta</taxon>
        <taxon>Charophyceae</taxon>
        <taxon>Charales</taxon>
        <taxon>Characeae</taxon>
        <taxon>Chara</taxon>
    </lineage>
</organism>
<dbReference type="EC" id="2.5.1.16" evidence="3"/>
<evidence type="ECO:0000256" key="10">
    <source>
        <dbReference type="SAM" id="MobiDB-lite"/>
    </source>
</evidence>